<keyword evidence="3" id="KW-1185">Reference proteome</keyword>
<feature type="region of interest" description="Disordered" evidence="1">
    <location>
        <begin position="84"/>
        <end position="110"/>
    </location>
</feature>
<proteinExistence type="predicted"/>
<evidence type="ECO:0000313" key="2">
    <source>
        <dbReference type="EMBL" id="MQL87829.1"/>
    </source>
</evidence>
<feature type="non-terminal residue" evidence="2">
    <location>
        <position position="1"/>
    </location>
</feature>
<evidence type="ECO:0000313" key="3">
    <source>
        <dbReference type="Proteomes" id="UP000652761"/>
    </source>
</evidence>
<comment type="caution">
    <text evidence="2">The sequence shown here is derived from an EMBL/GenBank/DDBJ whole genome shotgun (WGS) entry which is preliminary data.</text>
</comment>
<dbReference type="AlphaFoldDB" id="A0A843V8B1"/>
<dbReference type="Proteomes" id="UP000652761">
    <property type="component" value="Unassembled WGS sequence"/>
</dbReference>
<accession>A0A843V8B1</accession>
<evidence type="ECO:0000256" key="1">
    <source>
        <dbReference type="SAM" id="MobiDB-lite"/>
    </source>
</evidence>
<name>A0A843V8B1_COLES</name>
<feature type="compositionally biased region" description="Low complexity" evidence="1">
    <location>
        <begin position="92"/>
        <end position="103"/>
    </location>
</feature>
<gene>
    <name evidence="2" type="ORF">Taro_020372</name>
</gene>
<reference evidence="2" key="1">
    <citation type="submission" date="2017-07" db="EMBL/GenBank/DDBJ databases">
        <title>Taro Niue Genome Assembly and Annotation.</title>
        <authorList>
            <person name="Atibalentja N."/>
            <person name="Keating K."/>
            <person name="Fields C.J."/>
        </authorList>
    </citation>
    <scope>NUCLEOTIDE SEQUENCE</scope>
    <source>
        <strain evidence="2">Niue_2</strain>
        <tissue evidence="2">Leaf</tissue>
    </source>
</reference>
<protein>
    <submittedName>
        <fullName evidence="2">Uncharacterized protein</fullName>
    </submittedName>
</protein>
<dbReference type="EMBL" id="NMUH01001008">
    <property type="protein sequence ID" value="MQL87829.1"/>
    <property type="molecule type" value="Genomic_DNA"/>
</dbReference>
<organism evidence="2 3">
    <name type="scientific">Colocasia esculenta</name>
    <name type="common">Wild taro</name>
    <name type="synonym">Arum esculentum</name>
    <dbReference type="NCBI Taxonomy" id="4460"/>
    <lineage>
        <taxon>Eukaryota</taxon>
        <taxon>Viridiplantae</taxon>
        <taxon>Streptophyta</taxon>
        <taxon>Embryophyta</taxon>
        <taxon>Tracheophyta</taxon>
        <taxon>Spermatophyta</taxon>
        <taxon>Magnoliopsida</taxon>
        <taxon>Liliopsida</taxon>
        <taxon>Araceae</taxon>
        <taxon>Aroideae</taxon>
        <taxon>Colocasieae</taxon>
        <taxon>Colocasia</taxon>
    </lineage>
</organism>
<sequence length="110" mass="12719">MENVLKIRRKNTKRFTSSRSQRPWYPLGLMKTQVKKKKKKNPQVLKVRKFASWRIVQMERESQDNEEDDFIVDSSPTVEELEDIGENLNIQSPSSSGSGNVVPDLSTPQQ</sequence>